<dbReference type="EMBL" id="CP027116">
    <property type="protein sequence ID" value="AVM23315.1"/>
    <property type="molecule type" value="Genomic_DNA"/>
</dbReference>
<name>A0AAD0HL93_BACPU</name>
<accession>A0AAD0HL93</accession>
<gene>
    <name evidence="1" type="ORF">C5695_05525</name>
</gene>
<dbReference type="Proteomes" id="UP000264960">
    <property type="component" value="Chromosome"/>
</dbReference>
<proteinExistence type="predicted"/>
<dbReference type="AlphaFoldDB" id="A0AAD0HL93"/>
<protein>
    <submittedName>
        <fullName evidence="1">Uncharacterized protein</fullName>
    </submittedName>
</protein>
<reference evidence="1 2" key="1">
    <citation type="submission" date="2018-02" db="EMBL/GenBank/DDBJ databases">
        <title>The complete genome of two Bacillus pumilus strains from Cuatro Cienegas, Coahuila, Mexico.</title>
        <authorList>
            <person name="Zarza E."/>
            <person name="Alcaraz L.D."/>
            <person name="Aguilar-Salinas B."/>
            <person name="Islas A."/>
            <person name="Olmedo-Alvarez G."/>
        </authorList>
    </citation>
    <scope>NUCLEOTIDE SEQUENCE [LARGE SCALE GENOMIC DNA]</scope>
    <source>
        <strain evidence="1 2">145</strain>
    </source>
</reference>
<organism evidence="1 2">
    <name type="scientific">Bacillus pumilus</name>
    <name type="common">Bacillus mesentericus</name>
    <dbReference type="NCBI Taxonomy" id="1408"/>
    <lineage>
        <taxon>Bacteria</taxon>
        <taxon>Bacillati</taxon>
        <taxon>Bacillota</taxon>
        <taxon>Bacilli</taxon>
        <taxon>Bacillales</taxon>
        <taxon>Bacillaceae</taxon>
        <taxon>Bacillus</taxon>
    </lineage>
</organism>
<sequence length="109" mass="12677">MSYDLKNQNDLVNELERIGCLGFYSNIIMGLNYFPKKIDCLFCFGKVIEEMGDYKSHIKEPENVVFHYPIVDKDDRRARLDVSFMVAPVEDAPGCNEFIFQHLELHQGL</sequence>
<dbReference type="RefSeq" id="WP_117729874.1">
    <property type="nucleotide sequence ID" value="NZ_CP027116.1"/>
</dbReference>
<evidence type="ECO:0000313" key="1">
    <source>
        <dbReference type="EMBL" id="AVM23315.1"/>
    </source>
</evidence>
<evidence type="ECO:0000313" key="2">
    <source>
        <dbReference type="Proteomes" id="UP000264960"/>
    </source>
</evidence>